<protein>
    <submittedName>
        <fullName evidence="1">Uncharacterized protein</fullName>
    </submittedName>
</protein>
<dbReference type="EMBL" id="JBGMDY010000006">
    <property type="protein sequence ID" value="KAL2331691.1"/>
    <property type="molecule type" value="Genomic_DNA"/>
</dbReference>
<organism evidence="1 2">
    <name type="scientific">Flemingia macrophylla</name>
    <dbReference type="NCBI Taxonomy" id="520843"/>
    <lineage>
        <taxon>Eukaryota</taxon>
        <taxon>Viridiplantae</taxon>
        <taxon>Streptophyta</taxon>
        <taxon>Embryophyta</taxon>
        <taxon>Tracheophyta</taxon>
        <taxon>Spermatophyta</taxon>
        <taxon>Magnoliopsida</taxon>
        <taxon>eudicotyledons</taxon>
        <taxon>Gunneridae</taxon>
        <taxon>Pentapetalae</taxon>
        <taxon>rosids</taxon>
        <taxon>fabids</taxon>
        <taxon>Fabales</taxon>
        <taxon>Fabaceae</taxon>
        <taxon>Papilionoideae</taxon>
        <taxon>50 kb inversion clade</taxon>
        <taxon>NPAAA clade</taxon>
        <taxon>indigoferoid/millettioid clade</taxon>
        <taxon>Phaseoleae</taxon>
        <taxon>Flemingia</taxon>
    </lineage>
</organism>
<dbReference type="PANTHER" id="PTHR28570:SF16">
    <property type="entry name" value="ASPARTYL AMINOPEPTIDASE-RELATED"/>
    <property type="match status" value="1"/>
</dbReference>
<dbReference type="SUPFAM" id="SSF51395">
    <property type="entry name" value="FMN-linked oxidoreductases"/>
    <property type="match status" value="1"/>
</dbReference>
<keyword evidence="2" id="KW-1185">Reference proteome</keyword>
<evidence type="ECO:0000313" key="2">
    <source>
        <dbReference type="Proteomes" id="UP001603857"/>
    </source>
</evidence>
<dbReference type="Proteomes" id="UP001603857">
    <property type="component" value="Unassembled WGS sequence"/>
</dbReference>
<dbReference type="InterPro" id="IPR013785">
    <property type="entry name" value="Aldolase_TIM"/>
</dbReference>
<dbReference type="Gene3D" id="3.20.20.70">
    <property type="entry name" value="Aldolase class I"/>
    <property type="match status" value="2"/>
</dbReference>
<name>A0ABD1M7D3_9FABA</name>
<dbReference type="InterPro" id="IPR001948">
    <property type="entry name" value="Peptidase_M18"/>
</dbReference>
<comment type="caution">
    <text evidence="1">The sequence shown here is derived from an EMBL/GenBank/DDBJ whole genome shotgun (WGS) entry which is preliminary data.</text>
</comment>
<dbReference type="Pfam" id="PF02127">
    <property type="entry name" value="Peptidase_M18"/>
    <property type="match status" value="1"/>
</dbReference>
<accession>A0ABD1M7D3</accession>
<reference evidence="1 2" key="1">
    <citation type="submission" date="2024-08" db="EMBL/GenBank/DDBJ databases">
        <title>Insights into the chromosomal genome structure of Flemingia macrophylla.</title>
        <authorList>
            <person name="Ding Y."/>
            <person name="Zhao Y."/>
            <person name="Bi W."/>
            <person name="Wu M."/>
            <person name="Zhao G."/>
            <person name="Gong Y."/>
            <person name="Li W."/>
            <person name="Zhang P."/>
        </authorList>
    </citation>
    <scope>NUCLEOTIDE SEQUENCE [LARGE SCALE GENOMIC DNA]</scope>
    <source>
        <strain evidence="1">DYQJB</strain>
        <tissue evidence="1">Leaf</tissue>
    </source>
</reference>
<sequence length="247" mass="27203">MVILDDKTYESFFALLDPEFAHNLGVSLQLVVGSVTPIPQDGNPKPRIFKVAKRMNVVDAIKWNFEKFDYVTINVDLRLINLLCSAVINRCGFNSEGIVVVAKRWVLDGKRKLDETSSSTASSNSEIKHGGKAGPGILGVNLGKNKISEDALQQTMFKEFIHCPNMLITWSVSTEGFKFNNETHLLPILATTLKLLASKLGCEPDDICDFELQACDTQPSTIGGAAKEFIFSGHLDNLCMSFCSLKV</sequence>
<dbReference type="Gene3D" id="3.40.630.10">
    <property type="entry name" value="Zn peptidases"/>
    <property type="match status" value="1"/>
</dbReference>
<evidence type="ECO:0000313" key="1">
    <source>
        <dbReference type="EMBL" id="KAL2331691.1"/>
    </source>
</evidence>
<gene>
    <name evidence="1" type="ORF">Fmac_019272</name>
</gene>
<proteinExistence type="predicted"/>
<dbReference type="PANTHER" id="PTHR28570">
    <property type="entry name" value="ASPARTYL AMINOPEPTIDASE"/>
    <property type="match status" value="1"/>
</dbReference>
<dbReference type="AlphaFoldDB" id="A0ABD1M7D3"/>